<accession>A0A160A1S1</accession>
<dbReference type="GO" id="GO:0005524">
    <property type="term" value="F:ATP binding"/>
    <property type="evidence" value="ECO:0007669"/>
    <property type="project" value="InterPro"/>
</dbReference>
<feature type="domain" description="ATPase AAA-type core" evidence="1">
    <location>
        <begin position="24"/>
        <end position="326"/>
    </location>
</feature>
<dbReference type="SUPFAM" id="SSF52540">
    <property type="entry name" value="P-loop containing nucleoside triphosphate hydrolases"/>
    <property type="match status" value="1"/>
</dbReference>
<evidence type="ECO:0000259" key="1">
    <source>
        <dbReference type="Pfam" id="PF13304"/>
    </source>
</evidence>
<dbReference type="AlphaFoldDB" id="A0A160A1S1"/>
<protein>
    <recommendedName>
        <fullName evidence="1">ATPase AAA-type core domain-containing protein</fullName>
    </recommendedName>
</protein>
<reference evidence="3" key="1">
    <citation type="submission" date="2016-04" db="EMBL/GenBank/DDBJ databases">
        <authorList>
            <person name="Ray J."/>
            <person name="Price M."/>
            <person name="Deutschbauer A."/>
        </authorList>
    </citation>
    <scope>NUCLEOTIDE SEQUENCE [LARGE SCALE GENOMIC DNA]</scope>
    <source>
        <strain evidence="3">FW300-N2E2</strain>
    </source>
</reference>
<dbReference type="PANTHER" id="PTHR43581:SF2">
    <property type="entry name" value="EXCINUCLEASE ATPASE SUBUNIT"/>
    <property type="match status" value="1"/>
</dbReference>
<name>A0A160A1S1_PSEFL</name>
<organism evidence="2 3">
    <name type="scientific">Pseudomonas fluorescens</name>
    <dbReference type="NCBI Taxonomy" id="294"/>
    <lineage>
        <taxon>Bacteria</taxon>
        <taxon>Pseudomonadati</taxon>
        <taxon>Pseudomonadota</taxon>
        <taxon>Gammaproteobacteria</taxon>
        <taxon>Pseudomonadales</taxon>
        <taxon>Pseudomonadaceae</taxon>
        <taxon>Pseudomonas</taxon>
    </lineage>
</organism>
<dbReference type="EMBL" id="CP015225">
    <property type="protein sequence ID" value="AMZ72778.1"/>
    <property type="molecule type" value="Genomic_DNA"/>
</dbReference>
<dbReference type="PANTHER" id="PTHR43581">
    <property type="entry name" value="ATP/GTP PHOSPHATASE"/>
    <property type="match status" value="1"/>
</dbReference>
<dbReference type="RefSeq" id="WP_063323069.1">
    <property type="nucleotide sequence ID" value="NZ_CP015225.1"/>
</dbReference>
<reference evidence="2 3" key="2">
    <citation type="journal article" date="2018" name="Nature">
        <title>Mutant phenotypes for thousands of bacterial genes of unknown function.</title>
        <authorList>
            <person name="Price M.N."/>
            <person name="Wetmore K.M."/>
            <person name="Waters R.J."/>
            <person name="Callaghan M."/>
            <person name="Ray J."/>
            <person name="Liu H."/>
            <person name="Kuehl J.V."/>
            <person name="Melnyk R.A."/>
            <person name="Lamson J.S."/>
            <person name="Suh Y."/>
            <person name="Carlson H.K."/>
            <person name="Esquivel Z."/>
            <person name="Sadeeshkumar H."/>
            <person name="Chakraborty R."/>
            <person name="Zane G.M."/>
            <person name="Rubin B.E."/>
            <person name="Wall J.D."/>
            <person name="Visel A."/>
            <person name="Bristow J."/>
            <person name="Blow M.J."/>
            <person name="Arkin A.P."/>
            <person name="Deutschbauer A.M."/>
        </authorList>
    </citation>
    <scope>NUCLEOTIDE SEQUENCE [LARGE SCALE GENOMIC DNA]</scope>
    <source>
        <strain evidence="2 3">FW300-N2E2</strain>
    </source>
</reference>
<dbReference type="InterPro" id="IPR027417">
    <property type="entry name" value="P-loop_NTPase"/>
</dbReference>
<dbReference type="InterPro" id="IPR051396">
    <property type="entry name" value="Bact_Antivir_Def_Nuclease"/>
</dbReference>
<sequence>MLKSLHLKNVGPAPEMQMELAPRLNLITGDNGLGKSFLIDVAWWALTRKWPQDLNTNLTSGYGARPTEITKKSTIEFEVESKTGRVKYESTYVPDEQSWLGKAGRPWNPGLVVYALADGGFAVWDPARNYWKKKGNVDIQDRVPAYVFSSKDVWDGLRIPIDEKPTQVSNGLVADWASWIRERGEDARRMAAVLEVLAPTGGDDSLKPGESFARLSINDARDIPTIRMGYGQEVPILYASLGVRRITALAYMLSWAWREHLIASKQLGQVPSSRIVLLFDEIEAHLHPRWQRAVVPALLKVMQKLTNDEDARVQLIAATHSPLVLASVEPLFDRGQDAWFDLDFENQEVILRKRPFVRRGEVGNWLTSEAFDLGEPRSIEAEVAMREALNLCRQATPEDTDIERVNTLLQSALGDTDRFWVRWTAFRESLKAPKGKKK</sequence>
<dbReference type="Proteomes" id="UP000076083">
    <property type="component" value="Chromosome"/>
</dbReference>
<evidence type="ECO:0000313" key="3">
    <source>
        <dbReference type="Proteomes" id="UP000076083"/>
    </source>
</evidence>
<dbReference type="GO" id="GO:0016887">
    <property type="term" value="F:ATP hydrolysis activity"/>
    <property type="evidence" value="ECO:0007669"/>
    <property type="project" value="InterPro"/>
</dbReference>
<dbReference type="Gene3D" id="3.40.50.300">
    <property type="entry name" value="P-loop containing nucleotide triphosphate hydrolases"/>
    <property type="match status" value="2"/>
</dbReference>
<dbReference type="Pfam" id="PF13304">
    <property type="entry name" value="AAA_21"/>
    <property type="match status" value="1"/>
</dbReference>
<gene>
    <name evidence="2" type="ORF">TK06_17310</name>
</gene>
<dbReference type="InterPro" id="IPR003959">
    <property type="entry name" value="ATPase_AAA_core"/>
</dbReference>
<evidence type="ECO:0000313" key="2">
    <source>
        <dbReference type="EMBL" id="AMZ72778.1"/>
    </source>
</evidence>
<proteinExistence type="predicted"/>